<organism evidence="1 2">
    <name type="scientific">Pseudocercospora musae</name>
    <dbReference type="NCBI Taxonomy" id="113226"/>
    <lineage>
        <taxon>Eukaryota</taxon>
        <taxon>Fungi</taxon>
        <taxon>Dikarya</taxon>
        <taxon>Ascomycota</taxon>
        <taxon>Pezizomycotina</taxon>
        <taxon>Dothideomycetes</taxon>
        <taxon>Dothideomycetidae</taxon>
        <taxon>Mycosphaerellales</taxon>
        <taxon>Mycosphaerellaceae</taxon>
        <taxon>Pseudocercospora</taxon>
    </lineage>
</organism>
<proteinExistence type="predicted"/>
<protein>
    <submittedName>
        <fullName evidence="1">Uncharacterized protein</fullName>
    </submittedName>
</protein>
<dbReference type="Proteomes" id="UP000073492">
    <property type="component" value="Unassembled WGS sequence"/>
</dbReference>
<gene>
    <name evidence="1" type="ORF">AC579_4485</name>
</gene>
<name>A0A139GXL2_9PEZI</name>
<dbReference type="AlphaFoldDB" id="A0A139GXL2"/>
<dbReference type="OrthoDB" id="3650843at2759"/>
<evidence type="ECO:0000313" key="1">
    <source>
        <dbReference type="EMBL" id="KXS94936.1"/>
    </source>
</evidence>
<sequence>MLDHERDEWQVDTTRLKNGLQNQPQKELLNHFNATNFSNRLRRYQARVIGSLHAYLRDNSAAPFQLDRTSLVDVLLVAAKLLRCFDREGLDTRVYEDLMEHMWAFFQVDPELADKIDPSGRKHRANAGNLS</sequence>
<evidence type="ECO:0000313" key="2">
    <source>
        <dbReference type="Proteomes" id="UP000073492"/>
    </source>
</evidence>
<accession>A0A139GXL2</accession>
<reference evidence="1 2" key="1">
    <citation type="submission" date="2015-07" db="EMBL/GenBank/DDBJ databases">
        <title>Comparative genomics of the Sigatoka disease complex on banana suggests a link between parallel evolutionary changes in Pseudocercospora fijiensis and Pseudocercospora eumusae and increased virulence on the banana host.</title>
        <authorList>
            <person name="Chang T.-C."/>
            <person name="Salvucci A."/>
            <person name="Crous P.W."/>
            <person name="Stergiopoulos I."/>
        </authorList>
    </citation>
    <scope>NUCLEOTIDE SEQUENCE [LARGE SCALE GENOMIC DNA]</scope>
    <source>
        <strain evidence="1 2">CBS 116634</strain>
    </source>
</reference>
<dbReference type="EMBL" id="LFZO01000925">
    <property type="protein sequence ID" value="KXS94936.1"/>
    <property type="molecule type" value="Genomic_DNA"/>
</dbReference>
<comment type="caution">
    <text evidence="1">The sequence shown here is derived from an EMBL/GenBank/DDBJ whole genome shotgun (WGS) entry which is preliminary data.</text>
</comment>
<keyword evidence="2" id="KW-1185">Reference proteome</keyword>